<feature type="region of interest" description="Disordered" evidence="9">
    <location>
        <begin position="109"/>
        <end position="128"/>
    </location>
</feature>
<evidence type="ECO:0000256" key="6">
    <source>
        <dbReference type="ARBA" id="ARBA00022840"/>
    </source>
</evidence>
<dbReference type="EMBL" id="JARTCD010000005">
    <property type="protein sequence ID" value="KAJ8662113.1"/>
    <property type="molecule type" value="Genomic_DNA"/>
</dbReference>
<comment type="catalytic activity">
    <reaction evidence="8">
        <text>L-seryl-[protein] + ATP = O-phospho-L-seryl-[protein] + ADP + H(+)</text>
        <dbReference type="Rhea" id="RHEA:17989"/>
        <dbReference type="Rhea" id="RHEA-COMP:9863"/>
        <dbReference type="Rhea" id="RHEA-COMP:11604"/>
        <dbReference type="ChEBI" id="CHEBI:15378"/>
        <dbReference type="ChEBI" id="CHEBI:29999"/>
        <dbReference type="ChEBI" id="CHEBI:30616"/>
        <dbReference type="ChEBI" id="CHEBI:83421"/>
        <dbReference type="ChEBI" id="CHEBI:456216"/>
        <dbReference type="EC" id="2.7.11.1"/>
    </reaction>
</comment>
<accession>A0AAD7VBG7</accession>
<dbReference type="RefSeq" id="XP_058347026.1">
    <property type="nucleotide sequence ID" value="XM_058481895.1"/>
</dbReference>
<dbReference type="GO" id="GO:0005524">
    <property type="term" value="F:ATP binding"/>
    <property type="evidence" value="ECO:0007669"/>
    <property type="project" value="UniProtKB-KW"/>
</dbReference>
<dbReference type="PROSITE" id="PS50011">
    <property type="entry name" value="PROTEIN_KINASE_DOM"/>
    <property type="match status" value="1"/>
</dbReference>
<dbReference type="GO" id="GO:0004674">
    <property type="term" value="F:protein serine/threonine kinase activity"/>
    <property type="evidence" value="ECO:0007669"/>
    <property type="project" value="UniProtKB-KW"/>
</dbReference>
<dbReference type="Pfam" id="PF00069">
    <property type="entry name" value="Pkinase"/>
    <property type="match status" value="1"/>
</dbReference>
<evidence type="ECO:0000259" key="10">
    <source>
        <dbReference type="PROSITE" id="PS50011"/>
    </source>
</evidence>
<feature type="domain" description="Protein kinase" evidence="10">
    <location>
        <begin position="182"/>
        <end position="472"/>
    </location>
</feature>
<gene>
    <name evidence="11" type="ORF">O0I10_001805</name>
</gene>
<dbReference type="EC" id="2.7.11.1" evidence="1"/>
<feature type="compositionally biased region" description="Low complexity" evidence="9">
    <location>
        <begin position="148"/>
        <end position="157"/>
    </location>
</feature>
<evidence type="ECO:0000256" key="3">
    <source>
        <dbReference type="ARBA" id="ARBA00022679"/>
    </source>
</evidence>
<evidence type="ECO:0000256" key="4">
    <source>
        <dbReference type="ARBA" id="ARBA00022741"/>
    </source>
</evidence>
<evidence type="ECO:0000256" key="8">
    <source>
        <dbReference type="ARBA" id="ARBA00048679"/>
    </source>
</evidence>
<evidence type="ECO:0000256" key="9">
    <source>
        <dbReference type="SAM" id="MobiDB-lite"/>
    </source>
</evidence>
<keyword evidence="2" id="KW-0723">Serine/threonine-protein kinase</keyword>
<protein>
    <recommendedName>
        <fullName evidence="1">non-specific serine/threonine protein kinase</fullName>
        <ecNumber evidence="1">2.7.11.1</ecNumber>
    </recommendedName>
</protein>
<dbReference type="InterPro" id="IPR000719">
    <property type="entry name" value="Prot_kinase_dom"/>
</dbReference>
<dbReference type="FunFam" id="3.30.200.20:FF:001236">
    <property type="entry name" value="AGC/RSK protein kinase"/>
    <property type="match status" value="1"/>
</dbReference>
<keyword evidence="6" id="KW-0067">ATP-binding</keyword>
<comment type="caution">
    <text evidence="11">The sequence shown here is derived from an EMBL/GenBank/DDBJ whole genome shotgun (WGS) entry which is preliminary data.</text>
</comment>
<sequence>MTTVKAIAPTLHLDEHDDVPMAIAAPPASYTSPQMPSRLRSLFNSNDTAAITATVPPPSQPTSFSVPNDFDTTTDTQKGFKSNSWFLASLTGNKNKGIRRVASAPNAKMLQMQQKHQPPVPSPSAGTQSLRVVSNQQLPYSGSMSSLQQQQQQQQQQRRGFRRTYSSNSIKVKNLEVGPSSFVKVRMLGKGDVGKVYMVKQKGSDRLFAMKVLSKREMIKRNKIKRALAEQEILATSNHPFIVTLYHSFQSQDYLYFVMDYCMGGEFFRALQLRPGKCLDESGARFYAAEVTAALEYLHLQGHIYRDLKPENILLHQSGHIMLTDFDLSKGTSPPGKPGVIRSNSSKVPPSIDTKRCVNDLRTNSFVGTEEYIAPEVIKGCGHTSNVDWWTLGILVYEMLYGTTPFKGGNRNETFASVLHHDVQFPPQPSPYHKNILSNNCKNVIRRLLHKDEHRRLGSCGGASDVKSHPFFKTLNFALLRNLQPPIVPRVQEPNGIDAINFRKMPPESMSLDLESDSIIANGNSLFEKFHSITLYHEGDSDSEFEV</sequence>
<keyword evidence="5" id="KW-0418">Kinase</keyword>
<dbReference type="SUPFAM" id="SSF56112">
    <property type="entry name" value="Protein kinase-like (PK-like)"/>
    <property type="match status" value="1"/>
</dbReference>
<comment type="catalytic activity">
    <reaction evidence="7">
        <text>L-threonyl-[protein] + ATP = O-phospho-L-threonyl-[protein] + ADP + H(+)</text>
        <dbReference type="Rhea" id="RHEA:46608"/>
        <dbReference type="Rhea" id="RHEA-COMP:11060"/>
        <dbReference type="Rhea" id="RHEA-COMP:11605"/>
        <dbReference type="ChEBI" id="CHEBI:15378"/>
        <dbReference type="ChEBI" id="CHEBI:30013"/>
        <dbReference type="ChEBI" id="CHEBI:30616"/>
        <dbReference type="ChEBI" id="CHEBI:61977"/>
        <dbReference type="ChEBI" id="CHEBI:456216"/>
        <dbReference type="EC" id="2.7.11.1"/>
    </reaction>
</comment>
<dbReference type="SMART" id="SM00220">
    <property type="entry name" value="S_TKc"/>
    <property type="match status" value="1"/>
</dbReference>
<keyword evidence="4" id="KW-0547">Nucleotide-binding</keyword>
<name>A0AAD7VBG7_9FUNG</name>
<evidence type="ECO:0000313" key="11">
    <source>
        <dbReference type="EMBL" id="KAJ8662113.1"/>
    </source>
</evidence>
<evidence type="ECO:0000313" key="12">
    <source>
        <dbReference type="Proteomes" id="UP001234581"/>
    </source>
</evidence>
<dbReference type="CDD" id="cd05574">
    <property type="entry name" value="STKc_phototropin_like"/>
    <property type="match status" value="1"/>
</dbReference>
<feature type="region of interest" description="Disordered" evidence="9">
    <location>
        <begin position="141"/>
        <end position="165"/>
    </location>
</feature>
<evidence type="ECO:0000256" key="2">
    <source>
        <dbReference type="ARBA" id="ARBA00022527"/>
    </source>
</evidence>
<reference evidence="11 12" key="1">
    <citation type="submission" date="2023-03" db="EMBL/GenBank/DDBJ databases">
        <title>Genome sequence of Lichtheimia ornata CBS 291.66.</title>
        <authorList>
            <person name="Mohabir J.T."/>
            <person name="Shea T.P."/>
            <person name="Kurbessoian T."/>
            <person name="Berby B."/>
            <person name="Fontaine J."/>
            <person name="Livny J."/>
            <person name="Gnirke A."/>
            <person name="Stajich J.E."/>
            <person name="Cuomo C.A."/>
        </authorList>
    </citation>
    <scope>NUCLEOTIDE SEQUENCE [LARGE SCALE GENOMIC DNA]</scope>
    <source>
        <strain evidence="11">CBS 291.66</strain>
    </source>
</reference>
<dbReference type="Proteomes" id="UP001234581">
    <property type="component" value="Unassembled WGS sequence"/>
</dbReference>
<evidence type="ECO:0000256" key="7">
    <source>
        <dbReference type="ARBA" id="ARBA00047899"/>
    </source>
</evidence>
<organism evidence="11 12">
    <name type="scientific">Lichtheimia ornata</name>
    <dbReference type="NCBI Taxonomy" id="688661"/>
    <lineage>
        <taxon>Eukaryota</taxon>
        <taxon>Fungi</taxon>
        <taxon>Fungi incertae sedis</taxon>
        <taxon>Mucoromycota</taxon>
        <taxon>Mucoromycotina</taxon>
        <taxon>Mucoromycetes</taxon>
        <taxon>Mucorales</taxon>
        <taxon>Lichtheimiaceae</taxon>
        <taxon>Lichtheimia</taxon>
    </lineage>
</organism>
<proteinExistence type="predicted"/>
<dbReference type="Gene3D" id="1.10.510.10">
    <property type="entry name" value="Transferase(Phosphotransferase) domain 1"/>
    <property type="match status" value="1"/>
</dbReference>
<evidence type="ECO:0000256" key="5">
    <source>
        <dbReference type="ARBA" id="ARBA00022777"/>
    </source>
</evidence>
<dbReference type="InterPro" id="IPR011009">
    <property type="entry name" value="Kinase-like_dom_sf"/>
</dbReference>
<keyword evidence="3" id="KW-0808">Transferase</keyword>
<dbReference type="AlphaFoldDB" id="A0AAD7VBG7"/>
<dbReference type="PANTHER" id="PTHR45637">
    <property type="entry name" value="FLIPPASE KINASE 1-RELATED"/>
    <property type="match status" value="1"/>
</dbReference>
<dbReference type="FunFam" id="1.10.510.10:FF:000121">
    <property type="entry name" value="Serine/threonine-protein kinase nrc-2"/>
    <property type="match status" value="1"/>
</dbReference>
<evidence type="ECO:0000256" key="1">
    <source>
        <dbReference type="ARBA" id="ARBA00012513"/>
    </source>
</evidence>
<dbReference type="Gene3D" id="3.30.200.20">
    <property type="entry name" value="Phosphorylase Kinase, domain 1"/>
    <property type="match status" value="1"/>
</dbReference>
<keyword evidence="12" id="KW-1185">Reference proteome</keyword>
<dbReference type="GeneID" id="83209223"/>